<keyword evidence="2" id="KW-0238">DNA-binding</keyword>
<keyword evidence="4" id="KW-0539">Nucleus</keyword>
<dbReference type="AlphaFoldDB" id="X0H4P8"/>
<dbReference type="InterPro" id="IPR051127">
    <property type="entry name" value="Fungal_SecMet_Regulators"/>
</dbReference>
<reference evidence="7" key="2">
    <citation type="submission" date="2012-05" db="EMBL/GenBank/DDBJ databases">
        <title>The Genome Annotation of Fusarium oxysporum PHW808.</title>
        <authorList>
            <consortium name="The Broad Institute Genomics Platform"/>
            <person name="Ma L.-J."/>
            <person name="Corby-Kistler H."/>
            <person name="Broz K."/>
            <person name="Gale L.R."/>
            <person name="Jonkers W."/>
            <person name="O'Donnell K."/>
            <person name="Ploetz R."/>
            <person name="Steinberg C."/>
            <person name="Schwartz D.C."/>
            <person name="VanEtten H."/>
            <person name="Zhou S."/>
            <person name="Young S.K."/>
            <person name="Zeng Q."/>
            <person name="Gargeya S."/>
            <person name="Fitzgerald M."/>
            <person name="Abouelleil A."/>
            <person name="Alvarado L."/>
            <person name="Chapman S.B."/>
            <person name="Gainer-Dewar J."/>
            <person name="Goldberg J."/>
            <person name="Griggs A."/>
            <person name="Gujja S."/>
            <person name="Hansen M."/>
            <person name="Howarth C."/>
            <person name="Imamovic A."/>
            <person name="Ireland A."/>
            <person name="Larimer J."/>
            <person name="McCowan C."/>
            <person name="Murphy C."/>
            <person name="Pearson M."/>
            <person name="Poon T.W."/>
            <person name="Priest M."/>
            <person name="Roberts A."/>
            <person name="Saif S."/>
            <person name="Shea T."/>
            <person name="Sykes S."/>
            <person name="Wortman J."/>
            <person name="Nusbaum C."/>
            <person name="Birren B."/>
        </authorList>
    </citation>
    <scope>NUCLEOTIDE SEQUENCE</scope>
    <source>
        <strain evidence="7">54008</strain>
    </source>
</reference>
<dbReference type="HOGENOM" id="CLU_721686_0_0_1"/>
<evidence type="ECO:0000256" key="3">
    <source>
        <dbReference type="ARBA" id="ARBA00023163"/>
    </source>
</evidence>
<sequence length="383" mass="42356">MQAAWFQTNRPQNAVKPSSPVTAAVRERLVATAGDQSALLARGEAQEKIARMRRAHRTQTSTLFHLGLRLEPQPPSLLTSLETYTSIRKQIGTTGEGESHGAYDPWSGVPDLPVSSTTQSRSTLRMASATAMRIGTGNSSDALATVSIYVHDPEILYGASSTISFVERVLLTTGETDNFGEQSRTGADEVRHEIHSVEKFGSQTRQLSGLELLPIRRISDSYVDSFWEVSHPIFPILHKPTFTRFYNQLWVPTNLADTPETTDGPIMLAILNLVLAIGCRTAESVQRGSRALLSDQFYQQARGLVPIDALDAASLPAVQMLLLTAVYLQSTTYSSRYWTMVALATRMAQSLGLHLKRSASGTSNQVEREMRRRIWYTCVALER</sequence>
<evidence type="ECO:0000256" key="2">
    <source>
        <dbReference type="ARBA" id="ARBA00023125"/>
    </source>
</evidence>
<keyword evidence="1" id="KW-0805">Transcription regulation</keyword>
<dbReference type="InterPro" id="IPR007219">
    <property type="entry name" value="XnlR_reg_dom"/>
</dbReference>
<dbReference type="GO" id="GO:0006351">
    <property type="term" value="P:DNA-templated transcription"/>
    <property type="evidence" value="ECO:0007669"/>
    <property type="project" value="InterPro"/>
</dbReference>
<dbReference type="GO" id="GO:0008270">
    <property type="term" value="F:zinc ion binding"/>
    <property type="evidence" value="ECO:0007669"/>
    <property type="project" value="InterPro"/>
</dbReference>
<dbReference type="PANTHER" id="PTHR47424">
    <property type="entry name" value="REGULATORY PROTEIN GAL4"/>
    <property type="match status" value="1"/>
</dbReference>
<feature type="region of interest" description="Disordered" evidence="5">
    <location>
        <begin position="93"/>
        <end position="121"/>
    </location>
</feature>
<dbReference type="GO" id="GO:0000435">
    <property type="term" value="P:positive regulation of transcription from RNA polymerase II promoter by galactose"/>
    <property type="evidence" value="ECO:0007669"/>
    <property type="project" value="TreeGrafter"/>
</dbReference>
<feature type="domain" description="Xylanolytic transcriptional activator regulatory" evidence="6">
    <location>
        <begin position="224"/>
        <end position="383"/>
    </location>
</feature>
<evidence type="ECO:0000313" key="7">
    <source>
        <dbReference type="EMBL" id="EXL66955.1"/>
    </source>
</evidence>
<dbReference type="OrthoDB" id="424974at2759"/>
<gene>
    <name evidence="7" type="ORF">FOPG_16898</name>
</gene>
<keyword evidence="3" id="KW-0804">Transcription</keyword>
<dbReference type="PANTHER" id="PTHR47424:SF3">
    <property type="entry name" value="REGULATORY PROTEIN GAL4"/>
    <property type="match status" value="1"/>
</dbReference>
<dbReference type="CDD" id="cd12148">
    <property type="entry name" value="fungal_TF_MHR"/>
    <property type="match status" value="1"/>
</dbReference>
<protein>
    <recommendedName>
        <fullName evidence="6">Xylanolytic transcriptional activator regulatory domain-containing protein</fullName>
    </recommendedName>
</protein>
<evidence type="ECO:0000259" key="6">
    <source>
        <dbReference type="Pfam" id="PF04082"/>
    </source>
</evidence>
<dbReference type="GO" id="GO:0000981">
    <property type="term" value="F:DNA-binding transcription factor activity, RNA polymerase II-specific"/>
    <property type="evidence" value="ECO:0007669"/>
    <property type="project" value="TreeGrafter"/>
</dbReference>
<dbReference type="Proteomes" id="UP000030676">
    <property type="component" value="Unassembled WGS sequence"/>
</dbReference>
<dbReference type="Pfam" id="PF04082">
    <property type="entry name" value="Fungal_trans"/>
    <property type="match status" value="1"/>
</dbReference>
<organism evidence="7">
    <name type="scientific">Fusarium oxysporum f. sp. conglutinans race 2 54008</name>
    <dbReference type="NCBI Taxonomy" id="1089457"/>
    <lineage>
        <taxon>Eukaryota</taxon>
        <taxon>Fungi</taxon>
        <taxon>Dikarya</taxon>
        <taxon>Ascomycota</taxon>
        <taxon>Pezizomycotina</taxon>
        <taxon>Sordariomycetes</taxon>
        <taxon>Hypocreomycetidae</taxon>
        <taxon>Hypocreales</taxon>
        <taxon>Nectriaceae</taxon>
        <taxon>Fusarium</taxon>
        <taxon>Fusarium oxysporum species complex</taxon>
    </lineage>
</organism>
<reference evidence="7" key="1">
    <citation type="submission" date="2011-11" db="EMBL/GenBank/DDBJ databases">
        <title>The Genome Sequence of Fusarium oxysporum PHW808.</title>
        <authorList>
            <consortium name="The Broad Institute Genome Sequencing Platform"/>
            <person name="Ma L.-J."/>
            <person name="Gale L.R."/>
            <person name="Schwartz D.C."/>
            <person name="Zhou S."/>
            <person name="Corby-Kistler H."/>
            <person name="Young S.K."/>
            <person name="Zeng Q."/>
            <person name="Gargeya S."/>
            <person name="Fitzgerald M."/>
            <person name="Haas B."/>
            <person name="Abouelleil A."/>
            <person name="Alvarado L."/>
            <person name="Arachchi H.M."/>
            <person name="Berlin A."/>
            <person name="Brown A."/>
            <person name="Chapman S.B."/>
            <person name="Chen Z."/>
            <person name="Dunbar C."/>
            <person name="Freedman E."/>
            <person name="Gearin G."/>
            <person name="Goldberg J."/>
            <person name="Griggs A."/>
            <person name="Gujja S."/>
            <person name="Heiman D."/>
            <person name="Howarth C."/>
            <person name="Larson L."/>
            <person name="Lui A."/>
            <person name="MacDonald P.J.P."/>
            <person name="Montmayeur A."/>
            <person name="Murphy C."/>
            <person name="Neiman D."/>
            <person name="Pearson M."/>
            <person name="Priest M."/>
            <person name="Roberts A."/>
            <person name="Saif S."/>
            <person name="Shea T."/>
            <person name="Shenoy N."/>
            <person name="Sisk P."/>
            <person name="Stolte C."/>
            <person name="Sykes S."/>
            <person name="Wortman J."/>
            <person name="Nusbaum C."/>
            <person name="Birren B."/>
        </authorList>
    </citation>
    <scope>NUCLEOTIDE SEQUENCE [LARGE SCALE GENOMIC DNA]</scope>
    <source>
        <strain evidence="7">54008</strain>
    </source>
</reference>
<dbReference type="EMBL" id="JH658991">
    <property type="protein sequence ID" value="EXL66955.1"/>
    <property type="molecule type" value="Genomic_DNA"/>
</dbReference>
<name>X0H4P8_FUSOX</name>
<dbReference type="GO" id="GO:0000978">
    <property type="term" value="F:RNA polymerase II cis-regulatory region sequence-specific DNA binding"/>
    <property type="evidence" value="ECO:0007669"/>
    <property type="project" value="TreeGrafter"/>
</dbReference>
<proteinExistence type="predicted"/>
<evidence type="ECO:0000256" key="4">
    <source>
        <dbReference type="ARBA" id="ARBA00023242"/>
    </source>
</evidence>
<evidence type="ECO:0000256" key="1">
    <source>
        <dbReference type="ARBA" id="ARBA00023015"/>
    </source>
</evidence>
<accession>X0H4P8</accession>
<dbReference type="GO" id="GO:0005634">
    <property type="term" value="C:nucleus"/>
    <property type="evidence" value="ECO:0007669"/>
    <property type="project" value="TreeGrafter"/>
</dbReference>
<evidence type="ECO:0000256" key="5">
    <source>
        <dbReference type="SAM" id="MobiDB-lite"/>
    </source>
</evidence>